<dbReference type="EMBL" id="KZ679010">
    <property type="protein sequence ID" value="PSS20551.1"/>
    <property type="molecule type" value="Genomic_DNA"/>
</dbReference>
<feature type="signal peptide" evidence="1">
    <location>
        <begin position="1"/>
        <end position="29"/>
    </location>
</feature>
<keyword evidence="1" id="KW-0732">Signal</keyword>
<protein>
    <recommendedName>
        <fullName evidence="4">Secreted protein</fullName>
    </recommendedName>
</protein>
<name>A0A2T3B4J3_AMORE</name>
<dbReference type="InParanoid" id="A0A2T3B4J3"/>
<dbReference type="GeneID" id="36574696"/>
<evidence type="ECO:0000313" key="2">
    <source>
        <dbReference type="EMBL" id="PSS20551.1"/>
    </source>
</evidence>
<accession>A0A2T3B4J3</accession>
<keyword evidence="3" id="KW-1185">Reference proteome</keyword>
<evidence type="ECO:0000256" key="1">
    <source>
        <dbReference type="SAM" id="SignalP"/>
    </source>
</evidence>
<evidence type="ECO:0008006" key="4">
    <source>
        <dbReference type="Google" id="ProtNLM"/>
    </source>
</evidence>
<gene>
    <name evidence="2" type="ORF">M430DRAFT_34796</name>
</gene>
<sequence>MDLSLLRYGSLSLSLSLCISLCISSHLSALSPPCDARLTVPATRVWRGSLGRDIISHPSPPRLFRHGYYGFLVYRIRKRVYAHHRAASGTFPMYTRMEKGESNDGQ</sequence>
<dbReference type="RefSeq" id="XP_024721821.1">
    <property type="nucleotide sequence ID" value="XM_024866615.1"/>
</dbReference>
<evidence type="ECO:0000313" key="3">
    <source>
        <dbReference type="Proteomes" id="UP000241818"/>
    </source>
</evidence>
<reference evidence="2 3" key="1">
    <citation type="journal article" date="2018" name="New Phytol.">
        <title>Comparative genomics and transcriptomics depict ericoid mycorrhizal fungi as versatile saprotrophs and plant mutualists.</title>
        <authorList>
            <person name="Martino E."/>
            <person name="Morin E."/>
            <person name="Grelet G.A."/>
            <person name="Kuo A."/>
            <person name="Kohler A."/>
            <person name="Daghino S."/>
            <person name="Barry K.W."/>
            <person name="Cichocki N."/>
            <person name="Clum A."/>
            <person name="Dockter R.B."/>
            <person name="Hainaut M."/>
            <person name="Kuo R.C."/>
            <person name="LaButti K."/>
            <person name="Lindahl B.D."/>
            <person name="Lindquist E.A."/>
            <person name="Lipzen A."/>
            <person name="Khouja H.R."/>
            <person name="Magnuson J."/>
            <person name="Murat C."/>
            <person name="Ohm R.A."/>
            <person name="Singer S.W."/>
            <person name="Spatafora J.W."/>
            <person name="Wang M."/>
            <person name="Veneault-Fourrey C."/>
            <person name="Henrissat B."/>
            <person name="Grigoriev I.V."/>
            <person name="Martin F.M."/>
            <person name="Perotto S."/>
        </authorList>
    </citation>
    <scope>NUCLEOTIDE SEQUENCE [LARGE SCALE GENOMIC DNA]</scope>
    <source>
        <strain evidence="2 3">ATCC 22711</strain>
    </source>
</reference>
<dbReference type="AlphaFoldDB" id="A0A2T3B4J3"/>
<feature type="chain" id="PRO_5015731076" description="Secreted protein" evidence="1">
    <location>
        <begin position="30"/>
        <end position="106"/>
    </location>
</feature>
<proteinExistence type="predicted"/>
<organism evidence="2 3">
    <name type="scientific">Amorphotheca resinae ATCC 22711</name>
    <dbReference type="NCBI Taxonomy" id="857342"/>
    <lineage>
        <taxon>Eukaryota</taxon>
        <taxon>Fungi</taxon>
        <taxon>Dikarya</taxon>
        <taxon>Ascomycota</taxon>
        <taxon>Pezizomycotina</taxon>
        <taxon>Leotiomycetes</taxon>
        <taxon>Helotiales</taxon>
        <taxon>Amorphothecaceae</taxon>
        <taxon>Amorphotheca</taxon>
    </lineage>
</organism>
<dbReference type="Proteomes" id="UP000241818">
    <property type="component" value="Unassembled WGS sequence"/>
</dbReference>